<dbReference type="AlphaFoldDB" id="A0AA90GX53"/>
<accession>A0AA90GX53</accession>
<sequence>MPETAVKSLDAAVAVRSFAELVAALAMTPGLNLYTDELTDTVVRDALRYALVTTAPDVLWERSRQVERVLSSGHPSERDYLVLVGSAVTRVFGVTA</sequence>
<reference evidence="1" key="1">
    <citation type="submission" date="2023-05" db="EMBL/GenBank/DDBJ databases">
        <title>Streptantibioticus silvisoli sp. nov., acidotolerant actinomycetes 1 from pine litter.</title>
        <authorList>
            <person name="Swiecimska M."/>
            <person name="Golinska P."/>
            <person name="Sangal V."/>
            <person name="Wachnowicz B."/>
            <person name="Goodfellow M."/>
        </authorList>
    </citation>
    <scope>NUCLEOTIDE SEQUENCE</scope>
    <source>
        <strain evidence="1">SL13</strain>
    </source>
</reference>
<gene>
    <name evidence="1" type="ORF">POF50_009140</name>
</gene>
<organism evidence="1">
    <name type="scientific">Streptantibioticus silvisoli</name>
    <dbReference type="NCBI Taxonomy" id="2705255"/>
    <lineage>
        <taxon>Bacteria</taxon>
        <taxon>Bacillati</taxon>
        <taxon>Actinomycetota</taxon>
        <taxon>Actinomycetes</taxon>
        <taxon>Kitasatosporales</taxon>
        <taxon>Streptomycetaceae</taxon>
        <taxon>Streptantibioticus</taxon>
    </lineage>
</organism>
<proteinExistence type="predicted"/>
<protein>
    <submittedName>
        <fullName evidence="1">Uncharacterized protein</fullName>
    </submittedName>
</protein>
<evidence type="ECO:0000313" key="1">
    <source>
        <dbReference type="EMBL" id="MDI5969504.1"/>
    </source>
</evidence>
<dbReference type="EMBL" id="JABXJJ020000010">
    <property type="protein sequence ID" value="MDI5969504.1"/>
    <property type="molecule type" value="Genomic_DNA"/>
</dbReference>
<dbReference type="RefSeq" id="WP_271316220.1">
    <property type="nucleotide sequence ID" value="NZ_JABXJJ020000010.1"/>
</dbReference>
<name>A0AA90GX53_9ACTN</name>
<comment type="caution">
    <text evidence="1">The sequence shown here is derived from an EMBL/GenBank/DDBJ whole genome shotgun (WGS) entry which is preliminary data.</text>
</comment>